<dbReference type="GO" id="GO:0034647">
    <property type="term" value="F:histone H3K4me/H3K4me2/H3K4me3 demethylase activity"/>
    <property type="evidence" value="ECO:0007669"/>
    <property type="project" value="TreeGrafter"/>
</dbReference>
<dbReference type="FunFam" id="2.60.120.650:FF:000035">
    <property type="entry name" value="PHD transcription factor Rum1"/>
    <property type="match status" value="1"/>
</dbReference>
<feature type="domain" description="PHD-type" evidence="10">
    <location>
        <begin position="1484"/>
        <end position="1537"/>
    </location>
</feature>
<evidence type="ECO:0000256" key="9">
    <source>
        <dbReference type="SAM" id="MobiDB-lite"/>
    </source>
</evidence>
<gene>
    <name evidence="14" type="ORF">EHS24_006115</name>
</gene>
<evidence type="ECO:0000256" key="5">
    <source>
        <dbReference type="ARBA" id="ARBA00022833"/>
    </source>
</evidence>
<dbReference type="PROSITE" id="PS51184">
    <property type="entry name" value="JMJC"/>
    <property type="match status" value="1"/>
</dbReference>
<feature type="region of interest" description="Disordered" evidence="9">
    <location>
        <begin position="1598"/>
        <end position="1699"/>
    </location>
</feature>
<feature type="domain" description="ARID" evidence="11">
    <location>
        <begin position="256"/>
        <end position="345"/>
    </location>
</feature>
<protein>
    <submittedName>
        <fullName evidence="14">Uncharacterized protein</fullName>
    </submittedName>
</protein>
<dbReference type="SUPFAM" id="SSF46774">
    <property type="entry name" value="ARID-like"/>
    <property type="match status" value="1"/>
</dbReference>
<comment type="caution">
    <text evidence="14">The sequence shown here is derived from an EMBL/GenBank/DDBJ whole genome shotgun (WGS) entry which is preliminary data.</text>
</comment>
<evidence type="ECO:0000256" key="3">
    <source>
        <dbReference type="ARBA" id="ARBA00022737"/>
    </source>
</evidence>
<dbReference type="SMART" id="SM00545">
    <property type="entry name" value="JmjN"/>
    <property type="match status" value="1"/>
</dbReference>
<dbReference type="GO" id="GO:0005634">
    <property type="term" value="C:nucleus"/>
    <property type="evidence" value="ECO:0007669"/>
    <property type="project" value="UniProtKB-SubCell"/>
</dbReference>
<feature type="domain" description="PHD-type" evidence="10">
    <location>
        <begin position="490"/>
        <end position="540"/>
    </location>
</feature>
<dbReference type="Pfam" id="PF02928">
    <property type="entry name" value="zf-C5HC2"/>
    <property type="match status" value="1"/>
</dbReference>
<evidence type="ECO:0000313" key="14">
    <source>
        <dbReference type="EMBL" id="RSH84592.1"/>
    </source>
</evidence>
<dbReference type="EMBL" id="RSCE01000003">
    <property type="protein sequence ID" value="RSH84592.1"/>
    <property type="molecule type" value="Genomic_DNA"/>
</dbReference>
<dbReference type="PROSITE" id="PS50016">
    <property type="entry name" value="ZF_PHD_2"/>
    <property type="match status" value="2"/>
</dbReference>
<dbReference type="GO" id="GO:0008270">
    <property type="term" value="F:zinc ion binding"/>
    <property type="evidence" value="ECO:0007669"/>
    <property type="project" value="UniProtKB-KW"/>
</dbReference>
<accession>A0A427Y0K6</accession>
<dbReference type="PROSITE" id="PS01359">
    <property type="entry name" value="ZF_PHD_1"/>
    <property type="match status" value="2"/>
</dbReference>
<dbReference type="PANTHER" id="PTHR10694">
    <property type="entry name" value="LYSINE-SPECIFIC DEMETHYLASE"/>
    <property type="match status" value="1"/>
</dbReference>
<feature type="compositionally biased region" description="Pro residues" evidence="9">
    <location>
        <begin position="1"/>
        <end position="12"/>
    </location>
</feature>
<dbReference type="Gene3D" id="2.30.30.1150">
    <property type="match status" value="1"/>
</dbReference>
<dbReference type="Pfam" id="PF08429">
    <property type="entry name" value="PLU-1"/>
    <property type="match status" value="1"/>
</dbReference>
<dbReference type="GO" id="GO:0000785">
    <property type="term" value="C:chromatin"/>
    <property type="evidence" value="ECO:0007669"/>
    <property type="project" value="TreeGrafter"/>
</dbReference>
<feature type="compositionally biased region" description="Polar residues" evidence="9">
    <location>
        <begin position="13"/>
        <end position="30"/>
    </location>
</feature>
<dbReference type="CDD" id="cd16100">
    <property type="entry name" value="ARID"/>
    <property type="match status" value="1"/>
</dbReference>
<dbReference type="InterPro" id="IPR001606">
    <property type="entry name" value="ARID_dom"/>
</dbReference>
<dbReference type="SMART" id="SM00249">
    <property type="entry name" value="PHD"/>
    <property type="match status" value="3"/>
</dbReference>
<reference evidence="14 15" key="1">
    <citation type="submission" date="2018-11" db="EMBL/GenBank/DDBJ databases">
        <title>Genome sequence of Apiotrichum porosum DSM 27194.</title>
        <authorList>
            <person name="Aliyu H."/>
            <person name="Gorte O."/>
            <person name="Ochsenreither K."/>
        </authorList>
    </citation>
    <scope>NUCLEOTIDE SEQUENCE [LARGE SCALE GENOMIC DNA]</scope>
    <source>
        <strain evidence="14 15">DSM 27194</strain>
    </source>
</reference>
<feature type="compositionally biased region" description="Low complexity" evidence="9">
    <location>
        <begin position="447"/>
        <end position="460"/>
    </location>
</feature>
<dbReference type="Pfam" id="PF01388">
    <property type="entry name" value="ARID"/>
    <property type="match status" value="1"/>
</dbReference>
<dbReference type="SMART" id="SM00558">
    <property type="entry name" value="JmjC"/>
    <property type="match status" value="1"/>
</dbReference>
<dbReference type="SMART" id="SM00501">
    <property type="entry name" value="BRIGHT"/>
    <property type="match status" value="1"/>
</dbReference>
<keyword evidence="7" id="KW-0539">Nucleus</keyword>
<evidence type="ECO:0000256" key="6">
    <source>
        <dbReference type="ARBA" id="ARBA00023004"/>
    </source>
</evidence>
<feature type="region of interest" description="Disordered" evidence="9">
    <location>
        <begin position="354"/>
        <end position="408"/>
    </location>
</feature>
<dbReference type="GO" id="GO:0006355">
    <property type="term" value="P:regulation of DNA-templated transcription"/>
    <property type="evidence" value="ECO:0007669"/>
    <property type="project" value="TreeGrafter"/>
</dbReference>
<dbReference type="InterPro" id="IPR004198">
    <property type="entry name" value="Znf_C5HC2"/>
</dbReference>
<evidence type="ECO:0000256" key="1">
    <source>
        <dbReference type="ARBA" id="ARBA00004123"/>
    </source>
</evidence>
<dbReference type="InterPro" id="IPR036431">
    <property type="entry name" value="ARID_dom_sf"/>
</dbReference>
<feature type="compositionally biased region" description="Basic and acidic residues" evidence="9">
    <location>
        <begin position="173"/>
        <end position="185"/>
    </location>
</feature>
<feature type="domain" description="JmjN" evidence="12">
    <location>
        <begin position="191"/>
        <end position="232"/>
    </location>
</feature>
<keyword evidence="15" id="KW-1185">Reference proteome</keyword>
<sequence length="1845" mass="202582">MPPDPLKGPSPPVSTDSGRSLRSPQKPQTPRSTRSSASATSKPMHSHNEKPPSSTTSRQSPQRKADAPRKRKPTFVSCITFPENMPMPAPAVKEEGEPQRSQRKSKVDALNKLDRAGTPTTVAAGPTATSFVPPPPPPAGPSVTRNPLKRLRVPNPPFDLASVRTRAPPGVDDGDHPGPSHEPRAFDLPTCPTYHPTPEQFRDPMAYVESISPEAKKYGICKIVPPEGWQMPFELETDQFRFTTRLQRLNSIEAASRAKINFLEQLSMYHKQQGDAKAHIPIVDHRLVDLWRLRKEVNKLGGIDEVNRLRAWTKITEMLGFNAASMPQIKSSYTKIILPFENWALRAKSYPESPLTPLPGSANGKPPPGSGVQATPDTPTVAATGGRTAGMRTSPRGRMSALAGGPGGSALAAVMTAADNQPEAGPSNSSDSGLAAPIRIKVPVIPSSQRSTRSSQSSDSELTELSEEESTRTGGSQTSTPEQPTKYEKGDVCEICTLGNNAPKILLCDGCDRGFHTFCLDPPLQAIPTNEWYCTACLLGNGDDYGFDEGEEHSIPSFQARDAAFTKAWFNRYVPTHSPASPLTRKIGNATVNERDVEREFWRLVESQDDTVEVEYGADVHSTTHGSAAPTLETNPLSKYAKDPWNLNNIAIVRDSLLRYIKSDISGMTVPWIYVGMLFSAFCWHNEDHYTYSVNYMFWGETKTWYGIPGDSAEKFEEAIKSEAPELFERQPSLLYQLTTIMNPGRLQEEGVPVYACDQRPNEFVITFPKAYHCGFNHGLNFNEAVNFALPDWLALGCESVERYSLHAKPSVFSHEELLITITLYSDTIKTALWLQDSLRLMVEDESARRKKLRAALPDLVETLSEEDVPEEEYQCYVCKGFCYLAQMTCSCTKLVSCLEHYDLLCLCPTAKRTLRKRYSENQLEDILDIVVARAAQPDQWSKRADAALAVARPQLKTIRQLVADGDRMPHDLPGLEDLRAFLDRANAWVDKATAVCTRKSTGRRRKGRQSEPTATVLDDDDVDRSAVAINALLDEASKLAFDAPEILQLRQMMSSLDGFREQAKAILATSDLDLDYEQCKTALILGQSLNVELPEVADLTKIVARLRWYHKVEEEVDDRTLQYDDIVGLLEQADEYEVPPHHAGVVELRRREKKGREWKEAVDQLLASPKISIDAVSALIEGQEYTPTSVETMRQLENIRKTAQSWQATASSLLQSQGTVGSATRLCKAVRTASGPLKRIDIPEIADLQAEIDFNSKWLAGVAKHLGVQVNKVHTSLTNLVREIEDHLAIDDDYPNGHHACFCRSAPQGHMVTCGTCLGEYHPKCVGITVKSASGIAAAARNFECQMCQHLQYDDRPSFNDLAHYADPVKWDFVLRPSEVDLLDSTLQSVVRYASLVVPIIDPLRPAAKPTLQQIGHLLRKIWTLPVQLDAVNVATKEHVIFEDWLYRKMRDTVDGGPATKSTNTRSRARKPKFTFTKANPHTFSCLCTAEPLDHLLTVVCSKCEQGFHLSCAQAPISVANSTSRGGWRCPFCTVKSGKAPPRGLDLRVQLSDKIGTQEYVDWRKVLFTYSEDPIPVILPDNPACITLEATRFQGPSLPDNFERPVWTEAEETDGRRKRRKTDSVLLPAVGNGSVAGPSSASPSPVVKPMLAPPPAHAAPPPPPHQLLAPLSPAPSHSSTASSSYHPAPNQPAQNVRSNGRLFYPTHSIVPWSNSNMFSQFQLNGNGSGSASGSPPAGAPSAPGAPMHARYPSSASPPSHHAPAPYPGASSSRAQPVTATAYPTAPGAAPYPTHAMATVPAKRAYADAAADSLHPADAYADTLPPPAKRSSHASPSSRSPPQYE</sequence>
<dbReference type="InterPro" id="IPR019787">
    <property type="entry name" value="Znf_PHD-finger"/>
</dbReference>
<dbReference type="PROSITE" id="PS51183">
    <property type="entry name" value="JMJN"/>
    <property type="match status" value="1"/>
</dbReference>
<dbReference type="RefSeq" id="XP_028478040.1">
    <property type="nucleotide sequence ID" value="XM_028621588.1"/>
</dbReference>
<dbReference type="Gene3D" id="3.30.40.10">
    <property type="entry name" value="Zinc/RING finger domain, C3HC4 (zinc finger)"/>
    <property type="match status" value="2"/>
</dbReference>
<feature type="domain" description="JmjC" evidence="13">
    <location>
        <begin position="639"/>
        <end position="805"/>
    </location>
</feature>
<dbReference type="OrthoDB" id="1678912at2759"/>
<evidence type="ECO:0000259" key="12">
    <source>
        <dbReference type="PROSITE" id="PS51183"/>
    </source>
</evidence>
<feature type="compositionally biased region" description="Low complexity" evidence="9">
    <location>
        <begin position="51"/>
        <end position="62"/>
    </location>
</feature>
<dbReference type="InterPro" id="IPR013637">
    <property type="entry name" value="Lys_sp_deMease-like_dom"/>
</dbReference>
<keyword evidence="2" id="KW-0479">Metal-binding</keyword>
<dbReference type="CDD" id="cd15519">
    <property type="entry name" value="PHD1_Lid2p_like"/>
    <property type="match status" value="1"/>
</dbReference>
<feature type="region of interest" description="Disordered" evidence="9">
    <location>
        <begin position="1817"/>
        <end position="1845"/>
    </location>
</feature>
<feature type="region of interest" description="Disordered" evidence="9">
    <location>
        <begin position="1722"/>
        <end position="1794"/>
    </location>
</feature>
<dbReference type="Pfam" id="PF00628">
    <property type="entry name" value="PHD"/>
    <property type="match status" value="2"/>
</dbReference>
<feature type="compositionally biased region" description="Low complexity" evidence="9">
    <location>
        <begin position="116"/>
        <end position="131"/>
    </location>
</feature>
<dbReference type="Pfam" id="PF02375">
    <property type="entry name" value="JmjN"/>
    <property type="match status" value="1"/>
</dbReference>
<evidence type="ECO:0000259" key="10">
    <source>
        <dbReference type="PROSITE" id="PS50016"/>
    </source>
</evidence>
<proteinExistence type="predicted"/>
<feature type="compositionally biased region" description="Low complexity" evidence="9">
    <location>
        <begin position="1630"/>
        <end position="1651"/>
    </location>
</feature>
<feature type="compositionally biased region" description="Low complexity" evidence="9">
    <location>
        <begin position="1667"/>
        <end position="1689"/>
    </location>
</feature>
<evidence type="ECO:0000259" key="13">
    <source>
        <dbReference type="PROSITE" id="PS51184"/>
    </source>
</evidence>
<keyword evidence="5" id="KW-0862">Zinc</keyword>
<dbReference type="InterPro" id="IPR003349">
    <property type="entry name" value="JmjN"/>
</dbReference>
<evidence type="ECO:0000313" key="15">
    <source>
        <dbReference type="Proteomes" id="UP000279236"/>
    </source>
</evidence>
<organism evidence="14 15">
    <name type="scientific">Apiotrichum porosum</name>
    <dbReference type="NCBI Taxonomy" id="105984"/>
    <lineage>
        <taxon>Eukaryota</taxon>
        <taxon>Fungi</taxon>
        <taxon>Dikarya</taxon>
        <taxon>Basidiomycota</taxon>
        <taxon>Agaricomycotina</taxon>
        <taxon>Tremellomycetes</taxon>
        <taxon>Trichosporonales</taxon>
        <taxon>Trichosporonaceae</taxon>
        <taxon>Apiotrichum</taxon>
    </lineage>
</organism>
<evidence type="ECO:0000256" key="4">
    <source>
        <dbReference type="ARBA" id="ARBA00022771"/>
    </source>
</evidence>
<dbReference type="PROSITE" id="PS51011">
    <property type="entry name" value="ARID"/>
    <property type="match status" value="1"/>
</dbReference>
<dbReference type="InterPro" id="IPR003347">
    <property type="entry name" value="JmjC_dom"/>
</dbReference>
<dbReference type="GeneID" id="39590658"/>
<dbReference type="Proteomes" id="UP000279236">
    <property type="component" value="Unassembled WGS sequence"/>
</dbReference>
<dbReference type="SUPFAM" id="SSF57903">
    <property type="entry name" value="FYVE/PHD zinc finger"/>
    <property type="match status" value="3"/>
</dbReference>
<feature type="compositionally biased region" description="Basic and acidic residues" evidence="9">
    <location>
        <begin position="92"/>
        <end position="115"/>
    </location>
</feature>
<dbReference type="SUPFAM" id="SSF51197">
    <property type="entry name" value="Clavaminate synthase-like"/>
    <property type="match status" value="1"/>
</dbReference>
<dbReference type="SMART" id="SM01014">
    <property type="entry name" value="ARID"/>
    <property type="match status" value="1"/>
</dbReference>
<dbReference type="InterPro" id="IPR019786">
    <property type="entry name" value="Zinc_finger_PHD-type_CS"/>
</dbReference>
<keyword evidence="6" id="KW-0408">Iron</keyword>
<feature type="region of interest" description="Disordered" evidence="9">
    <location>
        <begin position="1"/>
        <end position="190"/>
    </location>
</feature>
<comment type="subcellular location">
    <subcellularLocation>
        <location evidence="1">Nucleus</location>
    </subcellularLocation>
</comment>
<dbReference type="GO" id="GO:0003677">
    <property type="term" value="F:DNA binding"/>
    <property type="evidence" value="ECO:0007669"/>
    <property type="project" value="InterPro"/>
</dbReference>
<name>A0A427Y0K6_9TREE</name>
<evidence type="ECO:0000256" key="7">
    <source>
        <dbReference type="ARBA" id="ARBA00023242"/>
    </source>
</evidence>
<feature type="compositionally biased region" description="Low complexity" evidence="9">
    <location>
        <begin position="1833"/>
        <end position="1845"/>
    </location>
</feature>
<keyword evidence="4 8" id="KW-0863">Zinc-finger</keyword>
<keyword evidence="3" id="KW-0677">Repeat</keyword>
<feature type="compositionally biased region" description="Low complexity" evidence="9">
    <location>
        <begin position="1730"/>
        <end position="1794"/>
    </location>
</feature>
<feature type="compositionally biased region" description="Pro residues" evidence="9">
    <location>
        <begin position="1652"/>
        <end position="1666"/>
    </location>
</feature>
<dbReference type="Gene3D" id="2.60.120.650">
    <property type="entry name" value="Cupin"/>
    <property type="match status" value="2"/>
</dbReference>
<dbReference type="InterPro" id="IPR001965">
    <property type="entry name" value="Znf_PHD"/>
</dbReference>
<dbReference type="InterPro" id="IPR013083">
    <property type="entry name" value="Znf_RING/FYVE/PHD"/>
</dbReference>
<evidence type="ECO:0000256" key="8">
    <source>
        <dbReference type="PROSITE-ProRule" id="PRU00146"/>
    </source>
</evidence>
<dbReference type="STRING" id="105984.A0A427Y0K6"/>
<feature type="compositionally biased region" description="Low complexity" evidence="9">
    <location>
        <begin position="31"/>
        <end position="41"/>
    </location>
</feature>
<dbReference type="InterPro" id="IPR011011">
    <property type="entry name" value="Znf_FYVE_PHD"/>
</dbReference>
<feature type="region of interest" description="Disordered" evidence="9">
    <location>
        <begin position="443"/>
        <end position="486"/>
    </location>
</feature>
<dbReference type="Pfam" id="PF02373">
    <property type="entry name" value="JmjC"/>
    <property type="match status" value="1"/>
</dbReference>
<evidence type="ECO:0000259" key="11">
    <source>
        <dbReference type="PROSITE" id="PS51011"/>
    </source>
</evidence>
<dbReference type="PANTHER" id="PTHR10694:SF33">
    <property type="entry name" value="LYSINE-SPECIFIC DEMETHYLASE 5"/>
    <property type="match status" value="1"/>
</dbReference>
<evidence type="ECO:0000256" key="2">
    <source>
        <dbReference type="ARBA" id="ARBA00022723"/>
    </source>
</evidence>